<dbReference type="CDD" id="cd02042">
    <property type="entry name" value="ParAB_family"/>
    <property type="match status" value="1"/>
</dbReference>
<evidence type="ECO:0000313" key="2">
    <source>
        <dbReference type="EMBL" id="KML38950.1"/>
    </source>
</evidence>
<dbReference type="PATRIC" id="fig|292.27.peg.1208"/>
<feature type="domain" description="CobQ/CobB/MinD/ParA nucleotide binding" evidence="1">
    <location>
        <begin position="6"/>
        <end position="191"/>
    </location>
</feature>
<accession>A0A0J5VVP3</accession>
<dbReference type="Pfam" id="PF01656">
    <property type="entry name" value="CbiA"/>
    <property type="match status" value="1"/>
</dbReference>
<dbReference type="InterPro" id="IPR050678">
    <property type="entry name" value="DNA_Partitioning_ATPase"/>
</dbReference>
<dbReference type="Proteomes" id="UP000036338">
    <property type="component" value="Unassembled WGS sequence"/>
</dbReference>
<dbReference type="AlphaFoldDB" id="A0A0J5VVP3"/>
<dbReference type="NCBIfam" id="NF041546">
    <property type="entry name" value="ParA_partition"/>
    <property type="match status" value="1"/>
</dbReference>
<dbReference type="PANTHER" id="PTHR13696:SF96">
    <property type="entry name" value="COBQ_COBB_MIND_PARA NUCLEOTIDE BINDING DOMAIN-CONTAINING PROTEIN"/>
    <property type="match status" value="1"/>
</dbReference>
<comment type="caution">
    <text evidence="2">The sequence shown here is derived from an EMBL/GenBank/DDBJ whole genome shotgun (WGS) entry which is preliminary data.</text>
</comment>
<protein>
    <submittedName>
        <fullName evidence="2">Chromosome partitioning protein</fullName>
    </submittedName>
</protein>
<dbReference type="InterPro" id="IPR027417">
    <property type="entry name" value="P-loop_NTPase"/>
</dbReference>
<organism evidence="2 3">
    <name type="scientific">Burkholderia cepacia</name>
    <name type="common">Pseudomonas cepacia</name>
    <dbReference type="NCBI Taxonomy" id="292"/>
    <lineage>
        <taxon>Bacteria</taxon>
        <taxon>Pseudomonadati</taxon>
        <taxon>Pseudomonadota</taxon>
        <taxon>Betaproteobacteria</taxon>
        <taxon>Burkholderiales</taxon>
        <taxon>Burkholderiaceae</taxon>
        <taxon>Burkholderia</taxon>
        <taxon>Burkholderia cepacia complex</taxon>
    </lineage>
</organism>
<dbReference type="EMBL" id="LDWR01000132">
    <property type="protein sequence ID" value="KML38950.1"/>
    <property type="molecule type" value="Genomic_DNA"/>
</dbReference>
<dbReference type="RefSeq" id="WP_048252147.1">
    <property type="nucleotide sequence ID" value="NZ_LDWR01000132.1"/>
</dbReference>
<dbReference type="InterPro" id="IPR002586">
    <property type="entry name" value="CobQ/CobB/MinD/ParA_Nub-bd_dom"/>
</dbReference>
<dbReference type="PIRSF" id="PIRSF009320">
    <property type="entry name" value="Nuc_binding_HP_1000"/>
    <property type="match status" value="1"/>
</dbReference>
<dbReference type="PANTHER" id="PTHR13696">
    <property type="entry name" value="P-LOOP CONTAINING NUCLEOSIDE TRIPHOSPHATE HYDROLASE"/>
    <property type="match status" value="1"/>
</dbReference>
<gene>
    <name evidence="2" type="ORF">VL15_38650</name>
</gene>
<name>A0A0J5VVP3_BURCE</name>
<reference evidence="2 3" key="1">
    <citation type="submission" date="2015-05" db="EMBL/GenBank/DDBJ databases">
        <title>Draft genome of Burkholderia cepacia LK29.</title>
        <authorList>
            <person name="Chan X.Y."/>
        </authorList>
    </citation>
    <scope>NUCLEOTIDE SEQUENCE [LARGE SCALE GENOMIC DNA]</scope>
    <source>
        <strain evidence="2 3">LK29</strain>
    </source>
</reference>
<evidence type="ECO:0000313" key="3">
    <source>
        <dbReference type="Proteomes" id="UP000036338"/>
    </source>
</evidence>
<evidence type="ECO:0000259" key="1">
    <source>
        <dbReference type="Pfam" id="PF01656"/>
    </source>
</evidence>
<proteinExistence type="predicted"/>
<dbReference type="InterPro" id="IPR048089">
    <property type="entry name" value="McdA"/>
</dbReference>
<dbReference type="Gene3D" id="3.40.50.300">
    <property type="entry name" value="P-loop containing nucleotide triphosphate hydrolases"/>
    <property type="match status" value="1"/>
</dbReference>
<dbReference type="SUPFAM" id="SSF52540">
    <property type="entry name" value="P-loop containing nucleoside triphosphate hydrolases"/>
    <property type="match status" value="1"/>
</dbReference>
<sequence>MGLVFAVANQKGGVGKTTTTINLAGACHDQGYKVLVADADDQQSCMNWAATAGEDQPLPFRVVSLGKLGKMIGNEISALSNDYDIVVVDCPPNIADLTTGRVLAVADVTLVPTDVSPLEMWSNQGMISLIERTQVVNPNGKFAIFLNKYESRSALSEQMVALLSESGVTVLDQKIPRREVYRQAAAFGRTVFDVKGLRNVKAAKQDFKALFDAVVDLHAGNAATVDEGERA</sequence>